<evidence type="ECO:0000259" key="12">
    <source>
        <dbReference type="Pfam" id="PF04101"/>
    </source>
</evidence>
<dbReference type="Pfam" id="PF04101">
    <property type="entry name" value="Glyco_tran_28_C"/>
    <property type="match status" value="1"/>
</dbReference>
<comment type="function">
    <text evidence="10">Cell wall formation. Catalyzes the transfer of a GlcNAc subunit on undecaprenyl-pyrophosphoryl-MurNAc-pentapeptide (lipid intermediate I) to form undecaprenyl-pyrophosphoryl-MurNAc-(pentapeptide)GlcNAc (lipid intermediate II).</text>
</comment>
<proteinExistence type="inferred from homology"/>
<evidence type="ECO:0000256" key="10">
    <source>
        <dbReference type="HAMAP-Rule" id="MF_00033"/>
    </source>
</evidence>
<evidence type="ECO:0000256" key="5">
    <source>
        <dbReference type="ARBA" id="ARBA00022960"/>
    </source>
</evidence>
<comment type="pathway">
    <text evidence="10">Cell wall biogenesis; peptidoglycan biosynthesis.</text>
</comment>
<dbReference type="GO" id="GO:0051301">
    <property type="term" value="P:cell division"/>
    <property type="evidence" value="ECO:0007669"/>
    <property type="project" value="UniProtKB-KW"/>
</dbReference>
<dbReference type="InterPro" id="IPR006009">
    <property type="entry name" value="GlcNAc_MurG"/>
</dbReference>
<name>K9ECM4_9LACT</name>
<feature type="binding site" evidence="10">
    <location>
        <position position="266"/>
    </location>
    <ligand>
        <name>UDP-N-acetyl-alpha-D-glucosamine</name>
        <dbReference type="ChEBI" id="CHEBI:57705"/>
    </ligand>
</feature>
<keyword evidence="2 10" id="KW-0132">Cell division</keyword>
<reference evidence="13 14" key="1">
    <citation type="submission" date="2012-09" db="EMBL/GenBank/DDBJ databases">
        <title>The Genome Sequence of Alloiococcus otitis ATCC 51267.</title>
        <authorList>
            <consortium name="The Broad Institute Genome Sequencing Platform"/>
            <person name="Earl A."/>
            <person name="Ward D."/>
            <person name="Feldgarden M."/>
            <person name="Gevers D."/>
            <person name="Huys G."/>
            <person name="Walker B."/>
            <person name="Young S.K."/>
            <person name="Zeng Q."/>
            <person name="Gargeya S."/>
            <person name="Fitzgerald M."/>
            <person name="Haas B."/>
            <person name="Abouelleil A."/>
            <person name="Alvarado L."/>
            <person name="Arachchi H.M."/>
            <person name="Berlin A.M."/>
            <person name="Chapman S.B."/>
            <person name="Goldberg J."/>
            <person name="Griggs A."/>
            <person name="Gujja S."/>
            <person name="Hansen M."/>
            <person name="Howarth C."/>
            <person name="Imamovic A."/>
            <person name="Larimer J."/>
            <person name="McCowen C."/>
            <person name="Montmayeur A."/>
            <person name="Murphy C."/>
            <person name="Neiman D."/>
            <person name="Pearson M."/>
            <person name="Priest M."/>
            <person name="Roberts A."/>
            <person name="Saif S."/>
            <person name="Shea T."/>
            <person name="Sisk P."/>
            <person name="Sykes S."/>
            <person name="Wortman J."/>
            <person name="Nusbaum C."/>
            <person name="Birren B."/>
        </authorList>
    </citation>
    <scope>NUCLEOTIDE SEQUENCE [LARGE SCALE GENOMIC DNA]</scope>
    <source>
        <strain evidence="13 14">ATCC 51267</strain>
    </source>
</reference>
<dbReference type="Pfam" id="PF03033">
    <property type="entry name" value="Glyco_transf_28"/>
    <property type="match status" value="1"/>
</dbReference>
<comment type="subcellular location">
    <subcellularLocation>
        <location evidence="10">Cell membrane</location>
        <topology evidence="10">Peripheral membrane protein</topology>
        <orientation evidence="10">Cytoplasmic side</orientation>
    </subcellularLocation>
</comment>
<dbReference type="PANTHER" id="PTHR21015:SF22">
    <property type="entry name" value="GLYCOSYLTRANSFERASE"/>
    <property type="match status" value="1"/>
</dbReference>
<feature type="binding site" evidence="10">
    <location>
        <begin position="17"/>
        <end position="19"/>
    </location>
    <ligand>
        <name>UDP-N-acetyl-alpha-D-glucosamine</name>
        <dbReference type="ChEBI" id="CHEBI:57705"/>
    </ligand>
</feature>
<keyword evidence="8 10" id="KW-0131">Cell cycle</keyword>
<feature type="binding site" evidence="10">
    <location>
        <position position="311"/>
    </location>
    <ligand>
        <name>UDP-N-acetyl-alpha-D-glucosamine</name>
        <dbReference type="ChEBI" id="CHEBI:57705"/>
    </ligand>
</feature>
<feature type="domain" description="Glycosyl transferase family 28 C-terminal" evidence="12">
    <location>
        <begin position="202"/>
        <end position="369"/>
    </location>
</feature>
<sequence>METKKQALKVLLSGGGTGGHIYPALALAKHLASLHSDVEFLYVGTQRGLESKLVPQAGLDFIPIKVEGFSRKFNFKSLKYNAKSLVYFLKALSKSKQIIKEFKPDVVVGTGGYVCAPVLYQAAKLGIPSLIHEQNSVAGVTNKFLARYVDKIALSFQEAEKSFVKYKDKLVLTGNPRGQEVSQVKGGLSLHKYGMDMSRPAVIIFGGSRGAYAINKAFVEAYSQLAERDYQVLFVPGSANYSRIKQEIDTRYGYLKAPNIFIESYIDNMPQVFKAIDLVVCRSGATTLAEIMSLGLASILIPSPNVTADHQTKNAMSLVNQQAAFMIKENDLNGQSLLDHLDGLMHDDVKRNKMAQQAKEMGQPQASDKLIALILSIVKEDIKSDLN</sequence>
<dbReference type="AlphaFoldDB" id="K9ECM4"/>
<keyword evidence="14" id="KW-1185">Reference proteome</keyword>
<dbReference type="GO" id="GO:0009252">
    <property type="term" value="P:peptidoglycan biosynthetic process"/>
    <property type="evidence" value="ECO:0007669"/>
    <property type="project" value="UniProtKB-UniRule"/>
</dbReference>
<keyword evidence="4 10" id="KW-0808">Transferase</keyword>
<dbReference type="InterPro" id="IPR004276">
    <property type="entry name" value="GlycoTrans_28_N"/>
</dbReference>
<dbReference type="GO" id="GO:0071555">
    <property type="term" value="P:cell wall organization"/>
    <property type="evidence" value="ECO:0007669"/>
    <property type="project" value="UniProtKB-KW"/>
</dbReference>
<dbReference type="STRING" id="883081.HMPREF9698_00111"/>
<dbReference type="GO" id="GO:0008360">
    <property type="term" value="P:regulation of cell shape"/>
    <property type="evidence" value="ECO:0007669"/>
    <property type="project" value="UniProtKB-KW"/>
</dbReference>
<keyword evidence="6 10" id="KW-0573">Peptidoglycan synthesis</keyword>
<evidence type="ECO:0000256" key="7">
    <source>
        <dbReference type="ARBA" id="ARBA00023136"/>
    </source>
</evidence>
<protein>
    <recommendedName>
        <fullName evidence="10">UDP-N-acetylglucosamine--N-acetylmuramyl-(pentapeptide) pyrophosphoryl-undecaprenol N-acetylglucosamine transferase</fullName>
        <ecNumber evidence="10">2.4.1.227</ecNumber>
    </recommendedName>
    <alternativeName>
        <fullName evidence="10">Undecaprenyl-PP-MurNAc-pentapeptide-UDPGlcNAc GlcNAc transferase</fullName>
    </alternativeName>
</protein>
<dbReference type="NCBIfam" id="TIGR01133">
    <property type="entry name" value="murG"/>
    <property type="match status" value="1"/>
</dbReference>
<dbReference type="EC" id="2.4.1.227" evidence="10"/>
<evidence type="ECO:0000313" key="14">
    <source>
        <dbReference type="Proteomes" id="UP000009875"/>
    </source>
</evidence>
<dbReference type="CDD" id="cd03785">
    <property type="entry name" value="GT28_MurG"/>
    <property type="match status" value="1"/>
</dbReference>
<dbReference type="PANTHER" id="PTHR21015">
    <property type="entry name" value="UDP-N-ACETYLGLUCOSAMINE--N-ACETYLMURAMYL-(PENTAPEPTIDE) PYROPHOSPHORYL-UNDECAPRENOL N-ACETYLGLUCOSAMINE TRANSFERASE 1"/>
    <property type="match status" value="1"/>
</dbReference>
<feature type="binding site" evidence="10">
    <location>
        <position position="208"/>
    </location>
    <ligand>
        <name>UDP-N-acetyl-alpha-D-glucosamine</name>
        <dbReference type="ChEBI" id="CHEBI:57705"/>
    </ligand>
</feature>
<feature type="binding site" evidence="10">
    <location>
        <position position="135"/>
    </location>
    <ligand>
        <name>UDP-N-acetyl-alpha-D-glucosamine</name>
        <dbReference type="ChEBI" id="CHEBI:57705"/>
    </ligand>
</feature>
<evidence type="ECO:0000256" key="9">
    <source>
        <dbReference type="ARBA" id="ARBA00023316"/>
    </source>
</evidence>
<evidence type="ECO:0000256" key="8">
    <source>
        <dbReference type="ARBA" id="ARBA00023306"/>
    </source>
</evidence>
<organism evidence="13 14">
    <name type="scientific">Alloiococcus otitis ATCC 51267</name>
    <dbReference type="NCBI Taxonomy" id="883081"/>
    <lineage>
        <taxon>Bacteria</taxon>
        <taxon>Bacillati</taxon>
        <taxon>Bacillota</taxon>
        <taxon>Bacilli</taxon>
        <taxon>Lactobacillales</taxon>
        <taxon>Carnobacteriaceae</taxon>
        <taxon>Alloiococcus</taxon>
    </lineage>
</organism>
<keyword evidence="7 10" id="KW-0472">Membrane</keyword>
<evidence type="ECO:0000313" key="13">
    <source>
        <dbReference type="EMBL" id="EKU94383.1"/>
    </source>
</evidence>
<dbReference type="UniPathway" id="UPA00219"/>
<dbReference type="EMBL" id="AGXA01000002">
    <property type="protein sequence ID" value="EKU94383.1"/>
    <property type="molecule type" value="Genomic_DNA"/>
</dbReference>
<dbReference type="InterPro" id="IPR007235">
    <property type="entry name" value="Glyco_trans_28_C"/>
</dbReference>
<evidence type="ECO:0000256" key="3">
    <source>
        <dbReference type="ARBA" id="ARBA00022676"/>
    </source>
</evidence>
<keyword evidence="9 10" id="KW-0961">Cell wall biogenesis/degradation</keyword>
<dbReference type="SUPFAM" id="SSF53756">
    <property type="entry name" value="UDP-Glycosyltransferase/glycogen phosphorylase"/>
    <property type="match status" value="1"/>
</dbReference>
<evidence type="ECO:0000256" key="6">
    <source>
        <dbReference type="ARBA" id="ARBA00022984"/>
    </source>
</evidence>
<comment type="caution">
    <text evidence="13">The sequence shown here is derived from an EMBL/GenBank/DDBJ whole genome shotgun (WGS) entry which is preliminary data.</text>
</comment>
<dbReference type="GO" id="GO:0005975">
    <property type="term" value="P:carbohydrate metabolic process"/>
    <property type="evidence" value="ECO:0007669"/>
    <property type="project" value="InterPro"/>
</dbReference>
<dbReference type="PATRIC" id="fig|883081.3.peg.114"/>
<keyword evidence="1 10" id="KW-1003">Cell membrane</keyword>
<evidence type="ECO:0000256" key="1">
    <source>
        <dbReference type="ARBA" id="ARBA00022475"/>
    </source>
</evidence>
<evidence type="ECO:0000259" key="11">
    <source>
        <dbReference type="Pfam" id="PF03033"/>
    </source>
</evidence>
<keyword evidence="5 10" id="KW-0133">Cell shape</keyword>
<dbReference type="OrthoDB" id="9808936at2"/>
<dbReference type="GO" id="GO:0050511">
    <property type="term" value="F:undecaprenyldiphospho-muramoylpentapeptide beta-N-acetylglucosaminyltransferase activity"/>
    <property type="evidence" value="ECO:0007669"/>
    <property type="project" value="UniProtKB-UniRule"/>
</dbReference>
<dbReference type="GO" id="GO:0005886">
    <property type="term" value="C:plasma membrane"/>
    <property type="evidence" value="ECO:0007669"/>
    <property type="project" value="UniProtKB-SubCell"/>
</dbReference>
<dbReference type="Gene3D" id="3.40.50.2000">
    <property type="entry name" value="Glycogen Phosphorylase B"/>
    <property type="match status" value="2"/>
</dbReference>
<evidence type="ECO:0000256" key="2">
    <source>
        <dbReference type="ARBA" id="ARBA00022618"/>
    </source>
</evidence>
<dbReference type="eggNOG" id="COG0707">
    <property type="taxonomic scope" value="Bacteria"/>
</dbReference>
<dbReference type="HAMAP" id="MF_00033">
    <property type="entry name" value="MurG"/>
    <property type="match status" value="1"/>
</dbReference>
<dbReference type="HOGENOM" id="CLU_037404_0_1_9"/>
<comment type="catalytic activity">
    <reaction evidence="10">
        <text>Mur2Ac(oyl-L-Ala-gamma-D-Glu-L-Lys-D-Ala-D-Ala)-di-trans,octa-cis-undecaprenyl diphosphate + UDP-N-acetyl-alpha-D-glucosamine = beta-D-GlcNAc-(1-&gt;4)-Mur2Ac(oyl-L-Ala-gamma-D-Glu-L-Lys-D-Ala-D-Ala)-di-trans,octa-cis-undecaprenyl diphosphate + UDP + H(+)</text>
        <dbReference type="Rhea" id="RHEA:23192"/>
        <dbReference type="ChEBI" id="CHEBI:15378"/>
        <dbReference type="ChEBI" id="CHEBI:57705"/>
        <dbReference type="ChEBI" id="CHEBI:58223"/>
        <dbReference type="ChEBI" id="CHEBI:60032"/>
        <dbReference type="ChEBI" id="CHEBI:60033"/>
        <dbReference type="EC" id="2.4.1.227"/>
    </reaction>
</comment>
<feature type="domain" description="Glycosyltransferase family 28 N-terminal" evidence="11">
    <location>
        <begin position="10"/>
        <end position="153"/>
    </location>
</feature>
<evidence type="ECO:0000256" key="4">
    <source>
        <dbReference type="ARBA" id="ARBA00022679"/>
    </source>
</evidence>
<dbReference type="RefSeq" id="WP_003776258.1">
    <property type="nucleotide sequence ID" value="NZ_JH992957.1"/>
</dbReference>
<gene>
    <name evidence="10" type="primary">murG</name>
    <name evidence="13" type="ORF">HMPREF9698_00111</name>
</gene>
<comment type="caution">
    <text evidence="10">Lacks conserved residue(s) required for the propagation of feature annotation.</text>
</comment>
<dbReference type="Proteomes" id="UP000009875">
    <property type="component" value="Unassembled WGS sequence"/>
</dbReference>
<comment type="similarity">
    <text evidence="10">Belongs to the glycosyltransferase 28 family. MurG subfamily.</text>
</comment>
<keyword evidence="3 10" id="KW-0328">Glycosyltransferase</keyword>
<accession>K9ECM4</accession>